<organism evidence="13 14">
    <name type="scientific">candidate division WWE3 bacterium</name>
    <dbReference type="NCBI Taxonomy" id="2053526"/>
    <lineage>
        <taxon>Bacteria</taxon>
        <taxon>Katanobacteria</taxon>
    </lineage>
</organism>
<dbReference type="GO" id="GO:0003677">
    <property type="term" value="F:DNA binding"/>
    <property type="evidence" value="ECO:0007669"/>
    <property type="project" value="UniProtKB-UniRule"/>
</dbReference>
<protein>
    <recommendedName>
        <fullName evidence="9">Beta sliding clamp</fullName>
    </recommendedName>
</protein>
<dbReference type="Pfam" id="PF00712">
    <property type="entry name" value="DNA_pol3_beta"/>
    <property type="match status" value="1"/>
</dbReference>
<dbReference type="Proteomes" id="UP000590542">
    <property type="component" value="Unassembled WGS sequence"/>
</dbReference>
<comment type="function">
    <text evidence="9">Confers DNA tethering and processivity to DNA polymerases and other proteins. Acts as a clamp, forming a ring around DNA (a reaction catalyzed by the clamp-loading complex) which diffuses in an ATP-independent manner freely and bidirectionally along dsDNA. Initially characterized for its ability to contact the catalytic subunit of DNA polymerase III (Pol III), a complex, multichain enzyme responsible for most of the replicative synthesis in bacteria; Pol III exhibits 3'-5' exonuclease proofreading activity. The beta chain is required for initiation of replication as well as for processivity of DNA replication.</text>
</comment>
<keyword evidence="6 9" id="KW-0235">DNA replication</keyword>
<dbReference type="InterPro" id="IPR046938">
    <property type="entry name" value="DNA_clamp_sf"/>
</dbReference>
<dbReference type="PIRSF" id="PIRSF000804">
    <property type="entry name" value="DNA_pol_III_b"/>
    <property type="match status" value="1"/>
</dbReference>
<dbReference type="InterPro" id="IPR022634">
    <property type="entry name" value="DNA_polIII_beta_N"/>
</dbReference>
<evidence type="ECO:0000256" key="9">
    <source>
        <dbReference type="PIRNR" id="PIRNR000804"/>
    </source>
</evidence>
<name>A0A7X9E6N4_UNCKA</name>
<dbReference type="InterPro" id="IPR022637">
    <property type="entry name" value="DNA_polIII_beta_cen"/>
</dbReference>
<dbReference type="SMART" id="SM00480">
    <property type="entry name" value="POL3Bc"/>
    <property type="match status" value="1"/>
</dbReference>
<dbReference type="PANTHER" id="PTHR30478">
    <property type="entry name" value="DNA POLYMERASE III SUBUNIT BETA"/>
    <property type="match status" value="1"/>
</dbReference>
<comment type="subunit">
    <text evidence="9">Forms a ring-shaped head-to-tail homodimer around DNA.</text>
</comment>
<evidence type="ECO:0000256" key="4">
    <source>
        <dbReference type="ARBA" id="ARBA00022679"/>
    </source>
</evidence>
<dbReference type="Pfam" id="PF02768">
    <property type="entry name" value="DNA_pol3_beta_3"/>
    <property type="match status" value="1"/>
</dbReference>
<keyword evidence="8" id="KW-0238">DNA-binding</keyword>
<proteinExistence type="inferred from homology"/>
<dbReference type="NCBIfam" id="TIGR00663">
    <property type="entry name" value="dnan"/>
    <property type="match status" value="1"/>
</dbReference>
<dbReference type="GO" id="GO:0009360">
    <property type="term" value="C:DNA polymerase III complex"/>
    <property type="evidence" value="ECO:0007669"/>
    <property type="project" value="InterPro"/>
</dbReference>
<evidence type="ECO:0000256" key="3">
    <source>
        <dbReference type="ARBA" id="ARBA00022490"/>
    </source>
</evidence>
<dbReference type="CDD" id="cd00140">
    <property type="entry name" value="beta_clamp"/>
    <property type="match status" value="1"/>
</dbReference>
<keyword evidence="5 9" id="KW-0548">Nucleotidyltransferase</keyword>
<dbReference type="GO" id="GO:0003887">
    <property type="term" value="F:DNA-directed DNA polymerase activity"/>
    <property type="evidence" value="ECO:0007669"/>
    <property type="project" value="UniProtKB-UniRule"/>
</dbReference>
<evidence type="ECO:0000259" key="10">
    <source>
        <dbReference type="Pfam" id="PF00712"/>
    </source>
</evidence>
<dbReference type="AlphaFoldDB" id="A0A7X9E6N4"/>
<comment type="subcellular location">
    <subcellularLocation>
        <location evidence="1 9">Cytoplasm</location>
    </subcellularLocation>
</comment>
<evidence type="ECO:0000259" key="11">
    <source>
        <dbReference type="Pfam" id="PF02767"/>
    </source>
</evidence>
<keyword evidence="7 9" id="KW-0239">DNA-directed DNA polymerase</keyword>
<dbReference type="Pfam" id="PF02767">
    <property type="entry name" value="DNA_pol3_beta_2"/>
    <property type="match status" value="1"/>
</dbReference>
<evidence type="ECO:0000313" key="14">
    <source>
        <dbReference type="Proteomes" id="UP000590542"/>
    </source>
</evidence>
<keyword evidence="4 9" id="KW-0808">Transferase</keyword>
<reference evidence="13 14" key="1">
    <citation type="journal article" date="2020" name="Biotechnol. Biofuels">
        <title>New insights from the biogas microbiome by comprehensive genome-resolved metagenomics of nearly 1600 species originating from multiple anaerobic digesters.</title>
        <authorList>
            <person name="Campanaro S."/>
            <person name="Treu L."/>
            <person name="Rodriguez-R L.M."/>
            <person name="Kovalovszki A."/>
            <person name="Ziels R.M."/>
            <person name="Maus I."/>
            <person name="Zhu X."/>
            <person name="Kougias P.G."/>
            <person name="Basile A."/>
            <person name="Luo G."/>
            <person name="Schluter A."/>
            <person name="Konstantinidis K.T."/>
            <person name="Angelidaki I."/>
        </authorList>
    </citation>
    <scope>NUCLEOTIDE SEQUENCE [LARGE SCALE GENOMIC DNA]</scope>
    <source>
        <strain evidence="13">AS27yjCOA_202</strain>
    </source>
</reference>
<evidence type="ECO:0000256" key="7">
    <source>
        <dbReference type="ARBA" id="ARBA00022932"/>
    </source>
</evidence>
<evidence type="ECO:0000259" key="12">
    <source>
        <dbReference type="Pfam" id="PF02768"/>
    </source>
</evidence>
<evidence type="ECO:0000256" key="6">
    <source>
        <dbReference type="ARBA" id="ARBA00022705"/>
    </source>
</evidence>
<feature type="domain" description="DNA polymerase III beta sliding clamp N-terminal" evidence="10">
    <location>
        <begin position="1"/>
        <end position="118"/>
    </location>
</feature>
<dbReference type="GO" id="GO:0005737">
    <property type="term" value="C:cytoplasm"/>
    <property type="evidence" value="ECO:0007669"/>
    <property type="project" value="UniProtKB-SubCell"/>
</dbReference>
<evidence type="ECO:0000256" key="2">
    <source>
        <dbReference type="ARBA" id="ARBA00010752"/>
    </source>
</evidence>
<evidence type="ECO:0000313" key="13">
    <source>
        <dbReference type="EMBL" id="NMB91302.1"/>
    </source>
</evidence>
<feature type="domain" description="DNA polymerase III beta sliding clamp C-terminal" evidence="12">
    <location>
        <begin position="246"/>
        <end position="366"/>
    </location>
</feature>
<dbReference type="GO" id="GO:0006271">
    <property type="term" value="P:DNA strand elongation involved in DNA replication"/>
    <property type="evidence" value="ECO:0007669"/>
    <property type="project" value="TreeGrafter"/>
</dbReference>
<dbReference type="Gene3D" id="3.70.10.10">
    <property type="match status" value="1"/>
</dbReference>
<feature type="domain" description="DNA polymerase III beta sliding clamp central" evidence="11">
    <location>
        <begin position="129"/>
        <end position="244"/>
    </location>
</feature>
<keyword evidence="3 9" id="KW-0963">Cytoplasm</keyword>
<sequence>MKLSCLQENLSKGLQTIMYSVPAKSSLPILSNVLIATENGRIKLSSTNLETAITTYVGASVEEEGSTTIPARLLKDFISNLPAGTINMQVKDEILAINSKTTKSKFNGSSAKDFPELPSFPKKSQVLEIDATTLNNAVNIVAFAAGTDTSRPVFTGIYFNYSKGKLTITSTDGFRLSEKILNMKGNVDDFSVVIPAKTIVEVAKIFVASQEPISFVLNQDENLALFKSEDTLIATRILDGQYPDYKKIIPSEHVVKAIFNSPEFTEAVRLTDIFAKESNNTIKIRFDPEGKIKITSLSEETGQHESNLNAEIEGELVEIAFNSKYLLDFLNNIKSEKINFASNGNVSPCVFTTEDQKDFIHIVMPMQI</sequence>
<dbReference type="EMBL" id="JAAZNV010000006">
    <property type="protein sequence ID" value="NMB91302.1"/>
    <property type="molecule type" value="Genomic_DNA"/>
</dbReference>
<comment type="caution">
    <text evidence="13">The sequence shown here is derived from an EMBL/GenBank/DDBJ whole genome shotgun (WGS) entry which is preliminary data.</text>
</comment>
<accession>A0A7X9E6N4</accession>
<comment type="similarity">
    <text evidence="2 9">Belongs to the beta sliding clamp family.</text>
</comment>
<dbReference type="InterPro" id="IPR001001">
    <property type="entry name" value="DNA_polIII_beta"/>
</dbReference>
<dbReference type="GO" id="GO:0008408">
    <property type="term" value="F:3'-5' exonuclease activity"/>
    <property type="evidence" value="ECO:0007669"/>
    <property type="project" value="InterPro"/>
</dbReference>
<dbReference type="SUPFAM" id="SSF55979">
    <property type="entry name" value="DNA clamp"/>
    <property type="match status" value="3"/>
</dbReference>
<evidence type="ECO:0000256" key="5">
    <source>
        <dbReference type="ARBA" id="ARBA00022695"/>
    </source>
</evidence>
<dbReference type="PANTHER" id="PTHR30478:SF0">
    <property type="entry name" value="BETA SLIDING CLAMP"/>
    <property type="match status" value="1"/>
</dbReference>
<evidence type="ECO:0000256" key="8">
    <source>
        <dbReference type="ARBA" id="ARBA00023125"/>
    </source>
</evidence>
<dbReference type="InterPro" id="IPR022635">
    <property type="entry name" value="DNA_polIII_beta_C"/>
</dbReference>
<gene>
    <name evidence="13" type="primary">dnaN</name>
    <name evidence="13" type="ORF">GYA37_00465</name>
</gene>
<dbReference type="Gene3D" id="3.10.150.10">
    <property type="entry name" value="DNA Polymerase III, subunit A, domain 2"/>
    <property type="match status" value="1"/>
</dbReference>
<evidence type="ECO:0000256" key="1">
    <source>
        <dbReference type="ARBA" id="ARBA00004496"/>
    </source>
</evidence>